<proteinExistence type="predicted"/>
<dbReference type="KEGG" id="fox:FOXG_22528"/>
<sequence length="66" mass="7386">MINLEVVLIRGLSLNSHSHAMLIKFVVVRIEFVDKIGAGKAFNAIIVAFFSSAHRDAILWFCDLVQ</sequence>
<name>A0A0J9WA08_FUSO4</name>
<protein>
    <submittedName>
        <fullName evidence="1">Uncharacterized protein</fullName>
    </submittedName>
</protein>
<dbReference type="AlphaFoldDB" id="A0A0J9WA08"/>
<reference evidence="1 2" key="1">
    <citation type="journal article" date="2010" name="Nature">
        <title>Comparative genomics reveals mobile pathogenicity chromosomes in Fusarium.</title>
        <authorList>
            <person name="Ma L.J."/>
            <person name="van der Does H.C."/>
            <person name="Borkovich K.A."/>
            <person name="Coleman J.J."/>
            <person name="Daboussi M.J."/>
            <person name="Di Pietro A."/>
            <person name="Dufresne M."/>
            <person name="Freitag M."/>
            <person name="Grabherr M."/>
            <person name="Henrissat B."/>
            <person name="Houterman P.M."/>
            <person name="Kang S."/>
            <person name="Shim W.B."/>
            <person name="Woloshuk C."/>
            <person name="Xie X."/>
            <person name="Xu J.R."/>
            <person name="Antoniw J."/>
            <person name="Baker S.E."/>
            <person name="Bluhm B.H."/>
            <person name="Breakspear A."/>
            <person name="Brown D.W."/>
            <person name="Butchko R.A."/>
            <person name="Chapman S."/>
            <person name="Coulson R."/>
            <person name="Coutinho P.M."/>
            <person name="Danchin E.G."/>
            <person name="Diener A."/>
            <person name="Gale L.R."/>
            <person name="Gardiner D.M."/>
            <person name="Goff S."/>
            <person name="Hammond-Kosack K.E."/>
            <person name="Hilburn K."/>
            <person name="Hua-Van A."/>
            <person name="Jonkers W."/>
            <person name="Kazan K."/>
            <person name="Kodira C.D."/>
            <person name="Koehrsen M."/>
            <person name="Kumar L."/>
            <person name="Lee Y.H."/>
            <person name="Li L."/>
            <person name="Manners J.M."/>
            <person name="Miranda-Saavedra D."/>
            <person name="Mukherjee M."/>
            <person name="Park G."/>
            <person name="Park J."/>
            <person name="Park S.Y."/>
            <person name="Proctor R.H."/>
            <person name="Regev A."/>
            <person name="Ruiz-Roldan M.C."/>
            <person name="Sain D."/>
            <person name="Sakthikumar S."/>
            <person name="Sykes S."/>
            <person name="Schwartz D.C."/>
            <person name="Turgeon B.G."/>
            <person name="Wapinski I."/>
            <person name="Yoder O."/>
            <person name="Young S."/>
            <person name="Zeng Q."/>
            <person name="Zhou S."/>
            <person name="Galagan J."/>
            <person name="Cuomo C.A."/>
            <person name="Kistler H.C."/>
            <person name="Rep M."/>
        </authorList>
    </citation>
    <scope>NUCLEOTIDE SEQUENCE [LARGE SCALE GENOMIC DNA]</scope>
    <source>
        <strain evidence="2">4287 / CBS 123668 / FGSC 9935 / NRRL 34936</strain>
    </source>
</reference>
<dbReference type="EMBL" id="DS231731">
    <property type="protein sequence ID" value="KNB19331.1"/>
    <property type="molecule type" value="Genomic_DNA"/>
</dbReference>
<evidence type="ECO:0000313" key="1">
    <source>
        <dbReference type="EMBL" id="KNB19331.1"/>
    </source>
</evidence>
<organism evidence="1 2">
    <name type="scientific">Fusarium oxysporum f. sp. lycopersici (strain 4287 / CBS 123668 / FGSC 9935 / NRRL 34936)</name>
    <name type="common">Fusarium vascular wilt of tomato</name>
    <dbReference type="NCBI Taxonomy" id="426428"/>
    <lineage>
        <taxon>Eukaryota</taxon>
        <taxon>Fungi</taxon>
        <taxon>Dikarya</taxon>
        <taxon>Ascomycota</taxon>
        <taxon>Pezizomycotina</taxon>
        <taxon>Sordariomycetes</taxon>
        <taxon>Hypocreomycetidae</taxon>
        <taxon>Hypocreales</taxon>
        <taxon>Nectriaceae</taxon>
        <taxon>Fusarium</taxon>
        <taxon>Fusarium oxysporum species complex</taxon>
    </lineage>
</organism>
<dbReference type="GeneID" id="28963234"/>
<accession>A0A0J9WA08</accession>
<evidence type="ECO:0000313" key="2">
    <source>
        <dbReference type="Proteomes" id="UP000009097"/>
    </source>
</evidence>
<dbReference type="Proteomes" id="UP000009097">
    <property type="component" value="Chromosome 14"/>
</dbReference>
<gene>
    <name evidence="1" type="ORF">FOXG_22528</name>
</gene>
<dbReference type="RefSeq" id="XP_018257376.1">
    <property type="nucleotide sequence ID" value="XM_018402942.1"/>
</dbReference>
<dbReference type="VEuPathDB" id="FungiDB:FOXG_22528"/>